<proteinExistence type="predicted"/>
<dbReference type="EMBL" id="BMRE01000032">
    <property type="protein sequence ID" value="GGU59086.1"/>
    <property type="molecule type" value="Genomic_DNA"/>
</dbReference>
<dbReference type="Proteomes" id="UP000649573">
    <property type="component" value="Unassembled WGS sequence"/>
</dbReference>
<gene>
    <name evidence="2" type="ORF">GCM10010178_59120</name>
</gene>
<dbReference type="Pfam" id="PF09250">
    <property type="entry name" value="Prim-Pol"/>
    <property type="match status" value="1"/>
</dbReference>
<dbReference type="RefSeq" id="WP_189257020.1">
    <property type="nucleotide sequence ID" value="NZ_JAMTCL010000033.1"/>
</dbReference>
<evidence type="ECO:0000259" key="1">
    <source>
        <dbReference type="Pfam" id="PF09250"/>
    </source>
</evidence>
<dbReference type="InterPro" id="IPR015330">
    <property type="entry name" value="DNA_primase/pol_bifunc_N"/>
</dbReference>
<protein>
    <recommendedName>
        <fullName evidence="1">DNA primase/polymerase bifunctional N-terminal domain-containing protein</fullName>
    </recommendedName>
</protein>
<organism evidence="2 3">
    <name type="scientific">Lentzea flava</name>
    <dbReference type="NCBI Taxonomy" id="103732"/>
    <lineage>
        <taxon>Bacteria</taxon>
        <taxon>Bacillati</taxon>
        <taxon>Actinomycetota</taxon>
        <taxon>Actinomycetes</taxon>
        <taxon>Pseudonocardiales</taxon>
        <taxon>Pseudonocardiaceae</taxon>
        <taxon>Lentzea</taxon>
    </lineage>
</organism>
<evidence type="ECO:0000313" key="3">
    <source>
        <dbReference type="Proteomes" id="UP000649573"/>
    </source>
</evidence>
<comment type="caution">
    <text evidence="2">The sequence shown here is derived from an EMBL/GenBank/DDBJ whole genome shotgun (WGS) entry which is preliminary data.</text>
</comment>
<reference evidence="3" key="1">
    <citation type="journal article" date="2019" name="Int. J. Syst. Evol. Microbiol.">
        <title>The Global Catalogue of Microorganisms (GCM) 10K type strain sequencing project: providing services to taxonomists for standard genome sequencing and annotation.</title>
        <authorList>
            <consortium name="The Broad Institute Genomics Platform"/>
            <consortium name="The Broad Institute Genome Sequencing Center for Infectious Disease"/>
            <person name="Wu L."/>
            <person name="Ma J."/>
        </authorList>
    </citation>
    <scope>NUCLEOTIDE SEQUENCE [LARGE SCALE GENOMIC DNA]</scope>
    <source>
        <strain evidence="3">JCM 3296</strain>
    </source>
</reference>
<accession>A0ABQ2UXL5</accession>
<name>A0ABQ2UXL5_9PSEU</name>
<sequence>MRNTVGLLGWRIDSRGHGGFIVAAGSVLRTGRYRVESDRPIADLPAWLLPLLTPPTRAPEPIDAAVLGDTALPWPNGAAATTTCAPSPAGWPPRRSASAAAPLLRAAATLGRLVAGGEYDHDEAAAALHQAAARLRGFPAREATRTITDGLTWGAQRPRRLSA</sequence>
<keyword evidence="3" id="KW-1185">Reference proteome</keyword>
<evidence type="ECO:0000313" key="2">
    <source>
        <dbReference type="EMBL" id="GGU59086.1"/>
    </source>
</evidence>
<feature type="domain" description="DNA primase/polymerase bifunctional N-terminal" evidence="1">
    <location>
        <begin position="2"/>
        <end position="47"/>
    </location>
</feature>